<name>C0NLW2_AJECG</name>
<evidence type="ECO:0000313" key="2">
    <source>
        <dbReference type="Proteomes" id="UP000001631"/>
    </source>
</evidence>
<organism evidence="1 2">
    <name type="scientific">Ajellomyces capsulatus (strain G186AR / H82 / ATCC MYA-2454 / RMSCC 2432)</name>
    <name type="common">Darling's disease fungus</name>
    <name type="synonym">Histoplasma capsulatum</name>
    <dbReference type="NCBI Taxonomy" id="447093"/>
    <lineage>
        <taxon>Eukaryota</taxon>
        <taxon>Fungi</taxon>
        <taxon>Dikarya</taxon>
        <taxon>Ascomycota</taxon>
        <taxon>Pezizomycotina</taxon>
        <taxon>Eurotiomycetes</taxon>
        <taxon>Eurotiomycetidae</taxon>
        <taxon>Onygenales</taxon>
        <taxon>Ajellomycetaceae</taxon>
        <taxon>Histoplasma</taxon>
    </lineage>
</organism>
<dbReference type="HOGENOM" id="CLU_2072471_0_0_1"/>
<dbReference type="GeneID" id="69037508"/>
<reference evidence="1" key="1">
    <citation type="submission" date="2009-02" db="EMBL/GenBank/DDBJ databases">
        <title>The Genome Sequence of Ajellomyces capsulatus strain G186AR.</title>
        <authorList>
            <consortium name="The Broad Institute Genome Sequencing Platform"/>
            <person name="Champion M."/>
            <person name="Cuomo C."/>
            <person name="Ma L.-J."/>
            <person name="Henn M.R."/>
            <person name="Sil A."/>
            <person name="Goldman B."/>
            <person name="Young S.K."/>
            <person name="Kodira C.D."/>
            <person name="Zeng Q."/>
            <person name="Koehrsen M."/>
            <person name="Alvarado L."/>
            <person name="Berlin A."/>
            <person name="Borenstein D."/>
            <person name="Chen Z."/>
            <person name="Engels R."/>
            <person name="Freedman E."/>
            <person name="Gellesch M."/>
            <person name="Goldberg J."/>
            <person name="Griggs A."/>
            <person name="Gujja S."/>
            <person name="Heiman D."/>
            <person name="Hepburn T."/>
            <person name="Howarth C."/>
            <person name="Jen D."/>
            <person name="Larson L."/>
            <person name="Lewis B."/>
            <person name="Mehta T."/>
            <person name="Park D."/>
            <person name="Pearson M."/>
            <person name="Roberts A."/>
            <person name="Saif S."/>
            <person name="Shea T."/>
            <person name="Shenoy N."/>
            <person name="Sisk P."/>
            <person name="Stolte C."/>
            <person name="Sykes S."/>
            <person name="Walk T."/>
            <person name="White J."/>
            <person name="Yandava C."/>
            <person name="Klein B."/>
            <person name="McEwen J.G."/>
            <person name="Puccia R."/>
            <person name="Goldman G.H."/>
            <person name="Felipe M.S."/>
            <person name="Nino-Vega G."/>
            <person name="San-Blas G."/>
            <person name="Taylor J."/>
            <person name="Mendoza L."/>
            <person name="Galagan J."/>
            <person name="Nusbaum C."/>
            <person name="Birren B."/>
        </authorList>
    </citation>
    <scope>NUCLEOTIDE SEQUENCE</scope>
    <source>
        <strain evidence="1">G186AR</strain>
    </source>
</reference>
<dbReference type="InParanoid" id="C0NLW2"/>
<accession>C0NLW2</accession>
<protein>
    <submittedName>
        <fullName evidence="1">Uncharacterized protein</fullName>
    </submittedName>
</protein>
<dbReference type="AlphaFoldDB" id="C0NLW2"/>
<dbReference type="RefSeq" id="XP_045288094.1">
    <property type="nucleotide sequence ID" value="XM_045431541.1"/>
</dbReference>
<dbReference type="EMBL" id="GG663367">
    <property type="protein sequence ID" value="EEH07613.1"/>
    <property type="molecule type" value="Genomic_DNA"/>
</dbReference>
<keyword evidence="2" id="KW-1185">Reference proteome</keyword>
<gene>
    <name evidence="1" type="ORF">HCBG_04492</name>
</gene>
<sequence length="118" mass="12889">MAVAVTAPIVIPGLHVLFTIKDLLQSSRAPAASAEDSSSGVCWPLCMFQCPEIFGPHLILRHFQIEEDEIILGMSLKSIQGCWTQPTSIADINPTEIHDHIFKLTASGEMQPYENGQG</sequence>
<proteinExistence type="predicted"/>
<evidence type="ECO:0000313" key="1">
    <source>
        <dbReference type="EMBL" id="EEH07613.1"/>
    </source>
</evidence>
<dbReference type="Proteomes" id="UP000001631">
    <property type="component" value="Unassembled WGS sequence"/>
</dbReference>